<dbReference type="Gene3D" id="2.60.120.370">
    <property type="entry name" value="YhcH/YjgK/YiaL"/>
    <property type="match status" value="1"/>
</dbReference>
<accession>A0A364Y343</accession>
<dbReference type="RefSeq" id="WP_112746791.1">
    <property type="nucleotide sequence ID" value="NZ_QMFY01000004.1"/>
</dbReference>
<protein>
    <recommendedName>
        <fullName evidence="3">YhcH/YjgK/YiaL family protein</fullName>
    </recommendedName>
</protein>
<dbReference type="PANTHER" id="PTHR34986:SF1">
    <property type="entry name" value="PROTEIN YIAL"/>
    <property type="match status" value="1"/>
</dbReference>
<sequence>MITGNLRDIDYYRSVIPYTAEISAFVQRNELPAVGEWLQISDSLRVIRLQDYNRTSDLLETHRKNYDLHVTLKGVDVMRSCQGFDRTTQTMNYDADKDYALYAGVPDAVTKLHANEFAFILPHEPHRNEFGEEGTEKLVFKILV</sequence>
<evidence type="ECO:0000313" key="1">
    <source>
        <dbReference type="EMBL" id="RAW01305.1"/>
    </source>
</evidence>
<dbReference type="AlphaFoldDB" id="A0A364Y343"/>
<dbReference type="GO" id="GO:0005829">
    <property type="term" value="C:cytosol"/>
    <property type="evidence" value="ECO:0007669"/>
    <property type="project" value="TreeGrafter"/>
</dbReference>
<organism evidence="1 2">
    <name type="scientific">Pseudochryseolinea flava</name>
    <dbReference type="NCBI Taxonomy" id="2059302"/>
    <lineage>
        <taxon>Bacteria</taxon>
        <taxon>Pseudomonadati</taxon>
        <taxon>Bacteroidota</taxon>
        <taxon>Cytophagia</taxon>
        <taxon>Cytophagales</taxon>
        <taxon>Fulvivirgaceae</taxon>
        <taxon>Pseudochryseolinea</taxon>
    </lineage>
</organism>
<dbReference type="SUPFAM" id="SSF51197">
    <property type="entry name" value="Clavaminate synthase-like"/>
    <property type="match status" value="1"/>
</dbReference>
<dbReference type="Proteomes" id="UP000251889">
    <property type="component" value="Unassembled WGS sequence"/>
</dbReference>
<comment type="caution">
    <text evidence="1">The sequence shown here is derived from an EMBL/GenBank/DDBJ whole genome shotgun (WGS) entry which is preliminary data.</text>
</comment>
<proteinExistence type="predicted"/>
<dbReference type="Pfam" id="PF04074">
    <property type="entry name" value="DUF386"/>
    <property type="match status" value="1"/>
</dbReference>
<dbReference type="EMBL" id="QMFY01000004">
    <property type="protein sequence ID" value="RAW01305.1"/>
    <property type="molecule type" value="Genomic_DNA"/>
</dbReference>
<evidence type="ECO:0000313" key="2">
    <source>
        <dbReference type="Proteomes" id="UP000251889"/>
    </source>
</evidence>
<reference evidence="1 2" key="1">
    <citation type="submission" date="2018-06" db="EMBL/GenBank/DDBJ databases">
        <title>Chryseolinea flavus sp. nov., a member of the phylum Bacteroidetes isolated from soil.</title>
        <authorList>
            <person name="Li Y."/>
            <person name="Wang J."/>
        </authorList>
    </citation>
    <scope>NUCLEOTIDE SEQUENCE [LARGE SCALE GENOMIC DNA]</scope>
    <source>
        <strain evidence="1 2">SDU1-6</strain>
    </source>
</reference>
<gene>
    <name evidence="1" type="ORF">DQQ10_10370</name>
</gene>
<dbReference type="InterPro" id="IPR037012">
    <property type="entry name" value="NanQ/TabA/YiaL_sf"/>
</dbReference>
<evidence type="ECO:0008006" key="3">
    <source>
        <dbReference type="Google" id="ProtNLM"/>
    </source>
</evidence>
<keyword evidence="2" id="KW-1185">Reference proteome</keyword>
<dbReference type="InterPro" id="IPR004375">
    <property type="entry name" value="NanQ/TabA/YiaL"/>
</dbReference>
<name>A0A364Y343_9BACT</name>
<dbReference type="OrthoDB" id="9792756at2"/>
<dbReference type="PANTHER" id="PTHR34986">
    <property type="entry name" value="EVOLVED BETA-GALACTOSIDASE SUBUNIT BETA"/>
    <property type="match status" value="1"/>
</dbReference>